<keyword evidence="2" id="KW-0812">Transmembrane</keyword>
<feature type="compositionally biased region" description="Gly residues" evidence="1">
    <location>
        <begin position="1"/>
        <end position="16"/>
    </location>
</feature>
<evidence type="ECO:0000313" key="4">
    <source>
        <dbReference type="Proteomes" id="UP000000709"/>
    </source>
</evidence>
<feature type="transmembrane region" description="Helical" evidence="2">
    <location>
        <begin position="53"/>
        <end position="75"/>
    </location>
</feature>
<protein>
    <submittedName>
        <fullName evidence="3">Uncharacterized protein</fullName>
    </submittedName>
</protein>
<evidence type="ECO:0000256" key="2">
    <source>
        <dbReference type="SAM" id="Phobius"/>
    </source>
</evidence>
<dbReference type="HOGENOM" id="CLU_2747168_0_0_1"/>
<keyword evidence="2" id="KW-1133">Transmembrane helix</keyword>
<dbReference type="RefSeq" id="XP_007373375.1">
    <property type="nucleotide sequence ID" value="XM_007373313.1"/>
</dbReference>
<dbReference type="OrthoDB" id="1099at2759"/>
<evidence type="ECO:0000313" key="3">
    <source>
        <dbReference type="EMBL" id="EGW33791.1"/>
    </source>
</evidence>
<dbReference type="InParanoid" id="G3AIX9"/>
<dbReference type="AlphaFoldDB" id="G3AIX9"/>
<evidence type="ECO:0000256" key="1">
    <source>
        <dbReference type="SAM" id="MobiDB-lite"/>
    </source>
</evidence>
<feature type="non-terminal residue" evidence="3">
    <location>
        <position position="1"/>
    </location>
</feature>
<organism evidence="4">
    <name type="scientific">Spathaspora passalidarum (strain NRRL Y-27907 / 11-Y1)</name>
    <dbReference type="NCBI Taxonomy" id="619300"/>
    <lineage>
        <taxon>Eukaryota</taxon>
        <taxon>Fungi</taxon>
        <taxon>Dikarya</taxon>
        <taxon>Ascomycota</taxon>
        <taxon>Saccharomycotina</taxon>
        <taxon>Pichiomycetes</taxon>
        <taxon>Debaryomycetaceae</taxon>
        <taxon>Spathaspora</taxon>
    </lineage>
</organism>
<proteinExistence type="predicted"/>
<dbReference type="EMBL" id="GL996500">
    <property type="protein sequence ID" value="EGW33791.1"/>
    <property type="molecule type" value="Genomic_DNA"/>
</dbReference>
<dbReference type="KEGG" id="spaa:SPAPADRAFT_59143"/>
<accession>G3AIX9</accession>
<keyword evidence="4" id="KW-1185">Reference proteome</keyword>
<gene>
    <name evidence="3" type="ORF">SPAPADRAFT_59143</name>
</gene>
<reference evidence="3 4" key="1">
    <citation type="journal article" date="2011" name="Proc. Natl. Acad. Sci. U.S.A.">
        <title>Comparative genomics of xylose-fermenting fungi for enhanced biofuel production.</title>
        <authorList>
            <person name="Wohlbach D.J."/>
            <person name="Kuo A."/>
            <person name="Sato T.K."/>
            <person name="Potts K.M."/>
            <person name="Salamov A.A."/>
            <person name="LaButti K.M."/>
            <person name="Sun H."/>
            <person name="Clum A."/>
            <person name="Pangilinan J.L."/>
            <person name="Lindquist E.A."/>
            <person name="Lucas S."/>
            <person name="Lapidus A."/>
            <person name="Jin M."/>
            <person name="Gunawan C."/>
            <person name="Balan V."/>
            <person name="Dale B.E."/>
            <person name="Jeffries T.W."/>
            <person name="Zinkel R."/>
            <person name="Barry K.W."/>
            <person name="Grigoriev I.V."/>
            <person name="Gasch A.P."/>
        </authorList>
    </citation>
    <scope>NUCLEOTIDE SEQUENCE [LARGE SCALE GENOMIC DNA]</scope>
    <source>
        <strain evidence="4">NRRL Y-27907 / 11-Y1</strain>
    </source>
</reference>
<dbReference type="Proteomes" id="UP000000709">
    <property type="component" value="Unassembled WGS sequence"/>
</dbReference>
<keyword evidence="2" id="KW-0472">Membrane</keyword>
<sequence>GAGAGGGTGAGVGGRSAAGEAHAGIEDPTPVLIQPNNDFGDPVPVAVVDSGNVLLPSMSNLVLLLVTVLHLIALLF</sequence>
<feature type="region of interest" description="Disordered" evidence="1">
    <location>
        <begin position="1"/>
        <end position="35"/>
    </location>
</feature>
<name>G3AIX9_SPAPN</name>
<dbReference type="GeneID" id="18872793"/>